<dbReference type="InterPro" id="IPR036695">
    <property type="entry name" value="Arg-tRNA-synth_N_sf"/>
</dbReference>
<accession>A0A7C4H857</accession>
<dbReference type="InterPro" id="IPR014729">
    <property type="entry name" value="Rossmann-like_a/b/a_fold"/>
</dbReference>
<dbReference type="InterPro" id="IPR009080">
    <property type="entry name" value="tRNAsynth_Ia_anticodon-bd"/>
</dbReference>
<keyword evidence="10" id="KW-0175">Coiled coil</keyword>
<evidence type="ECO:0000313" key="12">
    <source>
        <dbReference type="EMBL" id="HGM57983.1"/>
    </source>
</evidence>
<evidence type="ECO:0000256" key="9">
    <source>
        <dbReference type="RuleBase" id="RU363038"/>
    </source>
</evidence>
<dbReference type="Pfam" id="PF05746">
    <property type="entry name" value="DALR_1"/>
    <property type="match status" value="1"/>
</dbReference>
<dbReference type="SMART" id="SM00836">
    <property type="entry name" value="DALR_1"/>
    <property type="match status" value="1"/>
</dbReference>
<evidence type="ECO:0000259" key="11">
    <source>
        <dbReference type="SMART" id="SM00836"/>
    </source>
</evidence>
<dbReference type="Gene3D" id="3.30.1360.70">
    <property type="entry name" value="Arginyl tRNA synthetase N-terminal domain"/>
    <property type="match status" value="1"/>
</dbReference>
<evidence type="ECO:0000256" key="3">
    <source>
        <dbReference type="ARBA" id="ARBA00022598"/>
    </source>
</evidence>
<keyword evidence="6 9" id="KW-0648">Protein biosynthesis</keyword>
<dbReference type="Gene3D" id="3.40.50.620">
    <property type="entry name" value="HUPs"/>
    <property type="match status" value="1"/>
</dbReference>
<dbReference type="PANTHER" id="PTHR11956:SF5">
    <property type="entry name" value="ARGININE--TRNA LIGASE, CYTOPLASMIC"/>
    <property type="match status" value="1"/>
</dbReference>
<dbReference type="InterPro" id="IPR008909">
    <property type="entry name" value="DALR_anticod-bd"/>
</dbReference>
<dbReference type="EMBL" id="DTBJ01000002">
    <property type="protein sequence ID" value="HGM57983.1"/>
    <property type="molecule type" value="Genomic_DNA"/>
</dbReference>
<dbReference type="SUPFAM" id="SSF52374">
    <property type="entry name" value="Nucleotidylyl transferase"/>
    <property type="match status" value="1"/>
</dbReference>
<dbReference type="SUPFAM" id="SSF47323">
    <property type="entry name" value="Anticodon-binding domain of a subclass of class I aminoacyl-tRNA synthetases"/>
    <property type="match status" value="1"/>
</dbReference>
<dbReference type="InterPro" id="IPR001278">
    <property type="entry name" value="Arg-tRNA-ligase"/>
</dbReference>
<evidence type="ECO:0000256" key="1">
    <source>
        <dbReference type="ARBA" id="ARBA00005594"/>
    </source>
</evidence>
<evidence type="ECO:0000256" key="8">
    <source>
        <dbReference type="ARBA" id="ARBA00049339"/>
    </source>
</evidence>
<evidence type="ECO:0000256" key="2">
    <source>
        <dbReference type="ARBA" id="ARBA00012837"/>
    </source>
</evidence>
<dbReference type="Gene3D" id="1.10.730.10">
    <property type="entry name" value="Isoleucyl-tRNA Synthetase, Domain 1"/>
    <property type="match status" value="1"/>
</dbReference>
<evidence type="ECO:0000256" key="7">
    <source>
        <dbReference type="ARBA" id="ARBA00023146"/>
    </source>
</evidence>
<gene>
    <name evidence="12" type="primary">argS</name>
    <name evidence="12" type="ORF">ENU14_00090</name>
</gene>
<protein>
    <recommendedName>
        <fullName evidence="2">arginine--tRNA ligase</fullName>
        <ecNumber evidence="2">6.1.1.19</ecNumber>
    </recommendedName>
</protein>
<name>A0A7C4H857_STAMA</name>
<dbReference type="SUPFAM" id="SSF55190">
    <property type="entry name" value="Arginyl-tRNA synthetase (ArgRS), N-terminal 'additional' domain"/>
    <property type="match status" value="1"/>
</dbReference>
<dbReference type="AlphaFoldDB" id="A0A7C4H857"/>
<dbReference type="PRINTS" id="PR01038">
    <property type="entry name" value="TRNASYNTHARG"/>
</dbReference>
<dbReference type="EC" id="6.1.1.19" evidence="2"/>
<dbReference type="InterPro" id="IPR035684">
    <property type="entry name" value="ArgRS_core"/>
</dbReference>
<evidence type="ECO:0000256" key="4">
    <source>
        <dbReference type="ARBA" id="ARBA00022741"/>
    </source>
</evidence>
<dbReference type="Pfam" id="PF00750">
    <property type="entry name" value="tRNA-synt_1d"/>
    <property type="match status" value="2"/>
</dbReference>
<evidence type="ECO:0000256" key="10">
    <source>
        <dbReference type="SAM" id="Coils"/>
    </source>
</evidence>
<keyword evidence="7 9" id="KW-0030">Aminoacyl-tRNA synthetase</keyword>
<comment type="similarity">
    <text evidence="1 9">Belongs to the class-I aminoacyl-tRNA synthetase family.</text>
</comment>
<dbReference type="GO" id="GO:0006420">
    <property type="term" value="P:arginyl-tRNA aminoacylation"/>
    <property type="evidence" value="ECO:0007669"/>
    <property type="project" value="InterPro"/>
</dbReference>
<proteinExistence type="inferred from homology"/>
<keyword evidence="5 9" id="KW-0067">ATP-binding</keyword>
<evidence type="ECO:0000256" key="5">
    <source>
        <dbReference type="ARBA" id="ARBA00022840"/>
    </source>
</evidence>
<evidence type="ECO:0000256" key="6">
    <source>
        <dbReference type="ARBA" id="ARBA00022917"/>
    </source>
</evidence>
<sequence length="761" mass="88893">MKNINLLDCFREFITQALSQIFGLNTDRLNEYWSENKLVFTKTPSSELGDYGLALHSLFHSLNIDRSQWSEYGSRLIDFLEKNNFYEKCFVNKALYVNGYINLFIDYARLFINIAESIINGSFYCIKEYGRGQYVVVEHTSANPVHPLHIGSGRNSVIGDTYARLLEYLGFKVNKRFYVNDMGRQVATLVYGYSKLIKHGVKPDPLFKIDHWYGIVYALTNILIEKNRLLFNLNKKLIELKDLLNNLNKDLEKILIDTRLYKLIDLLISVERVYYSLEYVSDIVSNLNKLLNELRDIVDSTTDIGLKESINKQYVLILRKHREIVDLLNELNDYLRAESHLAYLNPNVYSILSSEIVDYENAEREINELMYKYEYGDSNTSILFKKAIFDVLQGFDKTLRELGITIDNYDFESGEPGCKYLNSVIEGLLKTNYVETDGSSITVDLDKASLDYVFIKELFGQDQPGKVVVRRSDGTTLYVTRDIAYSIYKTRDLGASRVYNVIASEQLREQKQVKSILYILGYSDVIDKIIHFSYEMVSLKDTRMSGRRGEYLTLDELVKAYMDVIITKYVENQLKLGIDYFSEDYSYYRDIVYKLSIACTRALLLSVDPSKPLVFDYRRLEDYDIGAWIIYTFVRLQSILRRAFNIEPLDNPEYYLNLLRELISNIRGYSFEIIDIEKNIIEKITLFQQMLIDAYMYLKPNKILEYTRDLCSYLNKLYESLPILNERDFVKKSFRIGLVIVSLLVLRDLMKIMGLPEIKKI</sequence>
<feature type="coiled-coil region" evidence="10">
    <location>
        <begin position="230"/>
        <end position="257"/>
    </location>
</feature>
<dbReference type="GO" id="GO:0005737">
    <property type="term" value="C:cytoplasm"/>
    <property type="evidence" value="ECO:0007669"/>
    <property type="project" value="InterPro"/>
</dbReference>
<dbReference type="PANTHER" id="PTHR11956">
    <property type="entry name" value="ARGINYL-TRNA SYNTHETASE"/>
    <property type="match status" value="1"/>
</dbReference>
<dbReference type="GO" id="GO:0005524">
    <property type="term" value="F:ATP binding"/>
    <property type="evidence" value="ECO:0007669"/>
    <property type="project" value="UniProtKB-KW"/>
</dbReference>
<dbReference type="GO" id="GO:0004814">
    <property type="term" value="F:arginine-tRNA ligase activity"/>
    <property type="evidence" value="ECO:0007669"/>
    <property type="project" value="UniProtKB-EC"/>
</dbReference>
<keyword evidence="4 9" id="KW-0547">Nucleotide-binding</keyword>
<comment type="caution">
    <text evidence="12">The sequence shown here is derived from an EMBL/GenBank/DDBJ whole genome shotgun (WGS) entry which is preliminary data.</text>
</comment>
<organism evidence="12">
    <name type="scientific">Staphylothermus marinus</name>
    <dbReference type="NCBI Taxonomy" id="2280"/>
    <lineage>
        <taxon>Archaea</taxon>
        <taxon>Thermoproteota</taxon>
        <taxon>Thermoprotei</taxon>
        <taxon>Desulfurococcales</taxon>
        <taxon>Desulfurococcaceae</taxon>
        <taxon>Staphylothermus</taxon>
    </lineage>
</organism>
<reference evidence="12" key="1">
    <citation type="journal article" date="2020" name="mSystems">
        <title>Genome- and Community-Level Interaction Insights into Carbon Utilization and Element Cycling Functions of Hydrothermarchaeota in Hydrothermal Sediment.</title>
        <authorList>
            <person name="Zhou Z."/>
            <person name="Liu Y."/>
            <person name="Xu W."/>
            <person name="Pan J."/>
            <person name="Luo Z.H."/>
            <person name="Li M."/>
        </authorList>
    </citation>
    <scope>NUCLEOTIDE SEQUENCE [LARGE SCALE GENOMIC DNA]</scope>
    <source>
        <strain evidence="12">SpSt-642</strain>
    </source>
</reference>
<comment type="catalytic activity">
    <reaction evidence="8">
        <text>tRNA(Arg) + L-arginine + ATP = L-arginyl-tRNA(Arg) + AMP + diphosphate</text>
        <dbReference type="Rhea" id="RHEA:20301"/>
        <dbReference type="Rhea" id="RHEA-COMP:9658"/>
        <dbReference type="Rhea" id="RHEA-COMP:9673"/>
        <dbReference type="ChEBI" id="CHEBI:30616"/>
        <dbReference type="ChEBI" id="CHEBI:32682"/>
        <dbReference type="ChEBI" id="CHEBI:33019"/>
        <dbReference type="ChEBI" id="CHEBI:78442"/>
        <dbReference type="ChEBI" id="CHEBI:78513"/>
        <dbReference type="ChEBI" id="CHEBI:456215"/>
        <dbReference type="EC" id="6.1.1.19"/>
    </reaction>
</comment>
<keyword evidence="3 9" id="KW-0436">Ligase</keyword>
<feature type="domain" description="DALR anticodon binding" evidence="11">
    <location>
        <begin position="629"/>
        <end position="761"/>
    </location>
</feature>